<comment type="caution">
    <text evidence="1">The sequence shown here is derived from an EMBL/GenBank/DDBJ whole genome shotgun (WGS) entry which is preliminary data.</text>
</comment>
<dbReference type="SUPFAM" id="SSF158622">
    <property type="entry name" value="YheA/YmcA-like"/>
    <property type="match status" value="1"/>
</dbReference>
<evidence type="ECO:0000313" key="1">
    <source>
        <dbReference type="EMBL" id="EHL77061.1"/>
    </source>
</evidence>
<name>G9QMF5_9BACI</name>
<dbReference type="Proteomes" id="UP000011747">
    <property type="component" value="Unassembled WGS sequence"/>
</dbReference>
<dbReference type="GeneID" id="87581416"/>
<protein>
    <recommendedName>
        <fullName evidence="3">YlbF family regulator</fullName>
    </recommendedName>
</protein>
<dbReference type="InterPro" id="IPR010368">
    <property type="entry name" value="Com_YlbF"/>
</dbReference>
<proteinExistence type="predicted"/>
<dbReference type="PANTHER" id="PTHR38448">
    <property type="entry name" value="REGULATORY PROTEIN YLBF-RELATED"/>
    <property type="match status" value="1"/>
</dbReference>
<dbReference type="PATRIC" id="fig|665952.3.peg.2272"/>
<dbReference type="EMBL" id="ACWF01000119">
    <property type="protein sequence ID" value="EHL77061.1"/>
    <property type="molecule type" value="Genomic_DNA"/>
</dbReference>
<dbReference type="PANTHER" id="PTHR38448:SF2">
    <property type="entry name" value="REGULATORY PROTEIN YLBF"/>
    <property type="match status" value="1"/>
</dbReference>
<sequence>MLAATLETIEIIEEAEKLAEMIVQSDIAEQYRKCYDRLYTTPSTKEKINRFSRLKERYEEVQRFGRYHPDYADVMKNIREAKREMDLDENVANFRKAENALQQLLDEVSLLIAHSVSPHIKVPVGNPFFEKSSGCGCGSGGACSCSA</sequence>
<dbReference type="InterPro" id="IPR023378">
    <property type="entry name" value="YheA/YmcA-like_dom_sf"/>
</dbReference>
<dbReference type="InterPro" id="IPR052767">
    <property type="entry name" value="Bact_com_dev_regulator"/>
</dbReference>
<dbReference type="HOGENOM" id="CLU_114090_0_0_9"/>
<gene>
    <name evidence="1" type="ORF">HMPREF1015_00720</name>
</gene>
<accession>G9QMF5</accession>
<dbReference type="RefSeq" id="WP_003354456.1">
    <property type="nucleotide sequence ID" value="NZ_JH414757.1"/>
</dbReference>
<keyword evidence="2" id="KW-1185">Reference proteome</keyword>
<reference evidence="1 2" key="1">
    <citation type="submission" date="2011-09" db="EMBL/GenBank/DDBJ databases">
        <title>The Genome Sequence of Bacillus smithii 7_3_47FAA.</title>
        <authorList>
            <consortium name="The Broad Institute Genome Sequencing Platform"/>
            <person name="Earl A."/>
            <person name="Ward D."/>
            <person name="Feldgarden M."/>
            <person name="Gevers D."/>
            <person name="Daigneault M."/>
            <person name="Strauss J."/>
            <person name="Allen-Vercoe E."/>
            <person name="Young S.K."/>
            <person name="Zeng Q."/>
            <person name="Gargeya S."/>
            <person name="Fitzgerald M."/>
            <person name="Haas B."/>
            <person name="Abouelleil A."/>
            <person name="Alvarado L."/>
            <person name="Arachchi H.M."/>
            <person name="Berlin A."/>
            <person name="Brown A."/>
            <person name="Chapman S.B."/>
            <person name="Chen Z."/>
            <person name="Dunbar C."/>
            <person name="Freedman E."/>
            <person name="Gearin G."/>
            <person name="Goldberg J."/>
            <person name="Griggs A."/>
            <person name="Gujja S."/>
            <person name="Heiman D."/>
            <person name="Howarth C."/>
            <person name="Larson L."/>
            <person name="Lui A."/>
            <person name="MacDonald P.J.P."/>
            <person name="Montmayeur A."/>
            <person name="Murphy C."/>
            <person name="Neiman D."/>
            <person name="Pearson M."/>
            <person name="Priest M."/>
            <person name="Roberts A."/>
            <person name="Saif S."/>
            <person name="Shea T."/>
            <person name="Shenoy N."/>
            <person name="Sisk P."/>
            <person name="Stolte C."/>
            <person name="Sykes S."/>
            <person name="Wortman J."/>
            <person name="Nusbaum C."/>
            <person name="Birren B."/>
        </authorList>
    </citation>
    <scope>NUCLEOTIDE SEQUENCE [LARGE SCALE GENOMIC DNA]</scope>
    <source>
        <strain evidence="1 2">7_3_47FAA</strain>
    </source>
</reference>
<organism evidence="1 2">
    <name type="scientific">Bacillus smithii 7_3_47FAA</name>
    <dbReference type="NCBI Taxonomy" id="665952"/>
    <lineage>
        <taxon>Bacteria</taxon>
        <taxon>Bacillati</taxon>
        <taxon>Bacillota</taxon>
        <taxon>Bacilli</taxon>
        <taxon>Bacillales</taxon>
        <taxon>Bacillaceae</taxon>
        <taxon>Bacillus</taxon>
    </lineage>
</organism>
<dbReference type="Gene3D" id="1.20.1500.10">
    <property type="entry name" value="YheA/YmcA-like"/>
    <property type="match status" value="1"/>
</dbReference>
<dbReference type="Pfam" id="PF06133">
    <property type="entry name" value="Com_YlbF"/>
    <property type="match status" value="1"/>
</dbReference>
<evidence type="ECO:0000313" key="2">
    <source>
        <dbReference type="Proteomes" id="UP000011747"/>
    </source>
</evidence>
<dbReference type="AlphaFoldDB" id="G9QMF5"/>
<evidence type="ECO:0008006" key="3">
    <source>
        <dbReference type="Google" id="ProtNLM"/>
    </source>
</evidence>